<accession>A0AAN6GKS7</accession>
<keyword evidence="3" id="KW-1185">Reference proteome</keyword>
<keyword evidence="2" id="KW-0560">Oxidoreductase</keyword>
<dbReference type="Proteomes" id="UP001176517">
    <property type="component" value="Unassembled WGS sequence"/>
</dbReference>
<name>A0AAN6GKS7_9BASI</name>
<dbReference type="PROSITE" id="PS51184">
    <property type="entry name" value="JMJC"/>
    <property type="match status" value="1"/>
</dbReference>
<feature type="domain" description="JmjC" evidence="1">
    <location>
        <begin position="1"/>
        <end position="119"/>
    </location>
</feature>
<dbReference type="SUPFAM" id="SSF51197">
    <property type="entry name" value="Clavaminate synthase-like"/>
    <property type="match status" value="1"/>
</dbReference>
<reference evidence="2" key="1">
    <citation type="journal article" date="2023" name="PhytoFront">
        <title>Draft Genome Resources of Seven Strains of Tilletia horrida, Causal Agent of Kernel Smut of Rice.</title>
        <authorList>
            <person name="Khanal S."/>
            <person name="Antony Babu S."/>
            <person name="Zhou X.G."/>
        </authorList>
    </citation>
    <scope>NUCLEOTIDE SEQUENCE</scope>
    <source>
        <strain evidence="2">TX6</strain>
    </source>
</reference>
<dbReference type="InterPro" id="IPR003347">
    <property type="entry name" value="JmjC_dom"/>
</dbReference>
<evidence type="ECO:0000313" key="3">
    <source>
        <dbReference type="Proteomes" id="UP001176517"/>
    </source>
</evidence>
<feature type="non-terminal residue" evidence="2">
    <location>
        <position position="1"/>
    </location>
</feature>
<sequence length="176" mass="19801">LEGAHTPRGHITGIHQDGFWDGAIVTVLFGRKLLITWPPTTENLQLYFKHWPVNMNPPLDLAKQLKDPHFVLLGHGDFTFIPQGTLHMVIAIESSSMIAFGVKHPNMIATGLRLSKLVFQRLRQLPRHHPDRKAILANLVEGVATHCDNDNDLYASDHLLAQQALTWVQEQCALLN</sequence>
<evidence type="ECO:0000313" key="2">
    <source>
        <dbReference type="EMBL" id="KAK0541982.1"/>
    </source>
</evidence>
<dbReference type="GO" id="GO:0140680">
    <property type="term" value="F:histone H3K36me/H3K36me2 demethylase activity"/>
    <property type="evidence" value="ECO:0007669"/>
    <property type="project" value="UniProtKB-EC"/>
</dbReference>
<comment type="caution">
    <text evidence="2">The sequence shown here is derived from an EMBL/GenBank/DDBJ whole genome shotgun (WGS) entry which is preliminary data.</text>
</comment>
<organism evidence="2 3">
    <name type="scientific">Tilletia horrida</name>
    <dbReference type="NCBI Taxonomy" id="155126"/>
    <lineage>
        <taxon>Eukaryota</taxon>
        <taxon>Fungi</taxon>
        <taxon>Dikarya</taxon>
        <taxon>Basidiomycota</taxon>
        <taxon>Ustilaginomycotina</taxon>
        <taxon>Exobasidiomycetes</taxon>
        <taxon>Tilletiales</taxon>
        <taxon>Tilletiaceae</taxon>
        <taxon>Tilletia</taxon>
    </lineage>
</organism>
<dbReference type="EC" id="1.14.11.27" evidence="2"/>
<dbReference type="EMBL" id="JAPDMZ010000665">
    <property type="protein sequence ID" value="KAK0541982.1"/>
    <property type="molecule type" value="Genomic_DNA"/>
</dbReference>
<gene>
    <name evidence="2" type="primary">JHD1_2</name>
    <name evidence="2" type="ORF">OC846_006882</name>
</gene>
<evidence type="ECO:0000259" key="1">
    <source>
        <dbReference type="PROSITE" id="PS51184"/>
    </source>
</evidence>
<proteinExistence type="predicted"/>
<dbReference type="Gene3D" id="2.60.120.650">
    <property type="entry name" value="Cupin"/>
    <property type="match status" value="1"/>
</dbReference>
<protein>
    <submittedName>
        <fullName evidence="2">JmjC domain-containing histone demethylation protein 1</fullName>
        <ecNumber evidence="2">1.14.11.27</ecNumber>
    </submittedName>
</protein>
<dbReference type="AlphaFoldDB" id="A0AAN6GKS7"/>